<evidence type="ECO:0000256" key="2">
    <source>
        <dbReference type="SAM" id="Phobius"/>
    </source>
</evidence>
<feature type="transmembrane region" description="Helical" evidence="2">
    <location>
        <begin position="68"/>
        <end position="93"/>
    </location>
</feature>
<dbReference type="EMBL" id="FODD01000006">
    <property type="protein sequence ID" value="SEN54053.1"/>
    <property type="molecule type" value="Genomic_DNA"/>
</dbReference>
<keyword evidence="2" id="KW-0812">Transmembrane</keyword>
<protein>
    <submittedName>
        <fullName evidence="3">Uncharacterized protein</fullName>
    </submittedName>
</protein>
<keyword evidence="4" id="KW-1185">Reference proteome</keyword>
<feature type="transmembrane region" description="Helical" evidence="2">
    <location>
        <begin position="45"/>
        <end position="62"/>
    </location>
</feature>
<feature type="compositionally biased region" description="Low complexity" evidence="1">
    <location>
        <begin position="26"/>
        <end position="41"/>
    </location>
</feature>
<proteinExistence type="predicted"/>
<feature type="transmembrane region" description="Helical" evidence="2">
    <location>
        <begin position="151"/>
        <end position="173"/>
    </location>
</feature>
<feature type="transmembrane region" description="Helical" evidence="2">
    <location>
        <begin position="179"/>
        <end position="198"/>
    </location>
</feature>
<evidence type="ECO:0000313" key="3">
    <source>
        <dbReference type="EMBL" id="SEN54053.1"/>
    </source>
</evidence>
<accession>A0A1H8HCS2</accession>
<dbReference type="Proteomes" id="UP000181951">
    <property type="component" value="Unassembled WGS sequence"/>
</dbReference>
<keyword evidence="2" id="KW-1133">Transmembrane helix</keyword>
<gene>
    <name evidence="3" type="ORF">SAMN05216267_1006181</name>
</gene>
<dbReference type="AlphaFoldDB" id="A0A1H8HCS2"/>
<keyword evidence="2" id="KW-0472">Membrane</keyword>
<feature type="transmembrane region" description="Helical" evidence="2">
    <location>
        <begin position="126"/>
        <end position="142"/>
    </location>
</feature>
<reference evidence="3 4" key="1">
    <citation type="submission" date="2016-10" db="EMBL/GenBank/DDBJ databases">
        <authorList>
            <person name="de Groot N.N."/>
        </authorList>
    </citation>
    <scope>NUCLEOTIDE SEQUENCE [LARGE SCALE GENOMIC DNA]</scope>
    <source>
        <strain evidence="3 4">CGMCC 4.2026</strain>
    </source>
</reference>
<feature type="region of interest" description="Disordered" evidence="1">
    <location>
        <begin position="15"/>
        <end position="41"/>
    </location>
</feature>
<sequence length="403" mass="41637">MIPLVGRGFRVQGSPLVSMPQSSGEQQLALPPAPQQGAPAPRRSPARLVAVVVGVVFGLLSASHRLPVVAGGGTFALFLVGFLLALGVGNALFAAVARPAGLAVVWAAFGGGRWAGSALVRGRLVSVRWLPLIPFVACLVIVDRPGLRRRLWCWTAVAVVGELAAGGVLAAVGSPPVAALGWGVVAMTALASFANPLTPGSRAWLLLRMPFRPEALTELVHEPALADVAAALSAGRVRAARAALDAAVRPDSPRHLWARAAVASAEGRHAEAADLAHTMYQESGLEQVRTVALSLYARALADGAAAGVWTREQILPGFTATLAGLRATRPAVVRYTDLGAIEAMLLRDDPVRAARLARFAAAMAPDALARAHALRTLAAALTWTGDSAPAGKALARATALSPR</sequence>
<evidence type="ECO:0000313" key="4">
    <source>
        <dbReference type="Proteomes" id="UP000181951"/>
    </source>
</evidence>
<name>A0A1H8HCS2_9ACTN</name>
<dbReference type="STRING" id="310780.SAMN05216267_1006181"/>
<evidence type="ECO:0000256" key="1">
    <source>
        <dbReference type="SAM" id="MobiDB-lite"/>
    </source>
</evidence>
<organism evidence="3 4">
    <name type="scientific">Actinacidiphila rubida</name>
    <dbReference type="NCBI Taxonomy" id="310780"/>
    <lineage>
        <taxon>Bacteria</taxon>
        <taxon>Bacillati</taxon>
        <taxon>Actinomycetota</taxon>
        <taxon>Actinomycetes</taxon>
        <taxon>Kitasatosporales</taxon>
        <taxon>Streptomycetaceae</taxon>
        <taxon>Actinacidiphila</taxon>
    </lineage>
</organism>